<dbReference type="Proteomes" id="UP000887579">
    <property type="component" value="Unplaced"/>
</dbReference>
<dbReference type="WBParaSite" id="ES5_v2.g20730.t1">
    <property type="protein sequence ID" value="ES5_v2.g20730.t1"/>
    <property type="gene ID" value="ES5_v2.g20730"/>
</dbReference>
<name>A0AC34FUN2_9BILA</name>
<evidence type="ECO:0000313" key="1">
    <source>
        <dbReference type="Proteomes" id="UP000887579"/>
    </source>
</evidence>
<organism evidence="1 2">
    <name type="scientific">Panagrolaimus sp. ES5</name>
    <dbReference type="NCBI Taxonomy" id="591445"/>
    <lineage>
        <taxon>Eukaryota</taxon>
        <taxon>Metazoa</taxon>
        <taxon>Ecdysozoa</taxon>
        <taxon>Nematoda</taxon>
        <taxon>Chromadorea</taxon>
        <taxon>Rhabditida</taxon>
        <taxon>Tylenchina</taxon>
        <taxon>Panagrolaimomorpha</taxon>
        <taxon>Panagrolaimoidea</taxon>
        <taxon>Panagrolaimidae</taxon>
        <taxon>Panagrolaimus</taxon>
    </lineage>
</organism>
<proteinExistence type="predicted"/>
<protein>
    <submittedName>
        <fullName evidence="2">Uncharacterized protein</fullName>
    </submittedName>
</protein>
<sequence length="338" mass="35596">MAGINLWHSMAICAIFLFSAVNGQNGIMGLINPRDIADLTQLAMRLGVQTMESNKELLSKPGRPESKPLSSDASPSELLGQSFTNLMNGGGMGLGGGMAGLMSDRSVPPIEKTQTVEKPVSSLPKEFGAPTLFKTSPLFPASAAAAKGVPTIQAAASASEPLPEAGGAGFGSGGGGYEAARGSPNGNIIPNIRQLLPGARENFGVKRGDGCLPFVSEFMQIAYGNCVKRAEERTWDAWGREVENGLTGGGINLSSLFRASKETCRMIAEREQCGQLRRAVSECDIINSIQIGMNMQRSIQRCDEVGGIIDQNPKAVMEGMNGLINGEVAQGFLNNFLG</sequence>
<evidence type="ECO:0000313" key="2">
    <source>
        <dbReference type="WBParaSite" id="ES5_v2.g20730.t1"/>
    </source>
</evidence>
<accession>A0AC34FUN2</accession>
<reference evidence="2" key="1">
    <citation type="submission" date="2022-11" db="UniProtKB">
        <authorList>
            <consortium name="WormBaseParasite"/>
        </authorList>
    </citation>
    <scope>IDENTIFICATION</scope>
</reference>